<evidence type="ECO:0000313" key="1">
    <source>
        <dbReference type="EMBL" id="UQC84972.1"/>
    </source>
</evidence>
<dbReference type="KEGG" id="clup:CLUP02_10468"/>
<accession>A0A9Q8SWR2</accession>
<gene>
    <name evidence="1" type="ORF">CLUP02_10468</name>
</gene>
<name>A0A9Q8SWR2_9PEZI</name>
<dbReference type="EMBL" id="CP019477">
    <property type="protein sequence ID" value="UQC84972.1"/>
    <property type="molecule type" value="Genomic_DNA"/>
</dbReference>
<keyword evidence="2" id="KW-1185">Reference proteome</keyword>
<dbReference type="Proteomes" id="UP000830671">
    <property type="component" value="Chromosome 5"/>
</dbReference>
<proteinExistence type="predicted"/>
<dbReference type="GeneID" id="73344454"/>
<sequence length="1282" mass="141528">MRSTMHIQTAPLAILFVTRRGHDVAQSSKHISFRQPCSTSGSLSVAQCAYTPFLPSALTVVAATVGHLVCKKRNQTVWHTGTMFAATSVSVASTGHPLRSLTTTRYKTSALVQVTPWQATLARFTIDFPLDTGTSIQPFLIGATASSGSRLQLMSKSQLPSSSASLRFIRTCARSGHRYQNITSQFFDWAVSAVSTWVCMRDLDVLLRYPKSHDPASSLPWRGFVDLLDIDSSITSIKISCRPSPVFELVVQDSTAAQYRPNTPGPHLDATHLRCCRRVTGCYTHDPGVPPHRPWWPSTFRHFDKFRQLVVKISVHCSCSEVLCRRTSAACDELWPNRAFKVRPHFAVQSVHPDFLGENKTGMHCCLALLKDVSGTVARPESEAIAASSRLTMWLQLMGQTTCSPQPQDLKDPTLPWNPHFIISSICRRLRCADTWVGWHFTITRSFVHTSKIRSYWSVDDLPSLQSVTAHATISRVVTSKPKDPGAKIVAYKPPPYCIQQANAPRRMADGLEINSGATTMLSSSLHEWLSIREPVKLGGNSSSQPPPQAQAGRCATPHTGAWIIDAWLMVRSSDLEIGLPRNPHTHARAPSSRIFVRQTKCHEQYHSPFGSNGAKGIWSLTGESDCIGNNIEPQLSGDGSQTQEAAALFATKWSDSWGTTMVYRHIDSSHQHALGPPGKEIRVVGETGSPMLFPGLGNEIRPERARKTALCPAVEVTSTCATSRLRTYARPDLWQDASNKKRLMNHFTREWTVPLQCGKPFSTPEKRSNSPIDLVKPASQQIASTALGSDAKGRTKLGALYSQVDADVEIRFYGSNLRNRLLVLRVTLATRFVFSVPDPLDSATLHIIQTAGRSNSVSVSKPRTSFPQPRRLIVVTGNKSGVSRHTSHNVTDKFLAVALQWLAPLGIRPTTNLQFSHRAEYMPPVTTGTDPTGTAVMLIFRLPVSLADQKEKLPLFSLTTLGPSTEVRRRMITGTVHLSLGDLRHNWMAGDLHPVFGRRRTEETSYTRNTANNTSFYRFSKPIPPALPDLAIFAGDPFLSLLAALTRLLQALFLVAFSLNLNHLVASQTILVTNLPLLHHGRAVWERQNETNQEPSFFCKTLLNVSSTNTNSPHVEVLYHGPNSFYSFSLGSFASHSHSHARNAFTILTSVSPVVIHTLRHFAIQHPAVSEIAVSNAMVTAAVLRRVLDAGDLLPGDEVSCIRTKISGIATRPFPLNRNTTGLIGDEKLGSLLVNEDSRQLFMTLRFTARRLPAAWSQHKAEISEAEVIDRHASKAPCLIR</sequence>
<dbReference type="RefSeq" id="XP_049146589.1">
    <property type="nucleotide sequence ID" value="XM_049289444.1"/>
</dbReference>
<organism evidence="1 2">
    <name type="scientific">Colletotrichum lupini</name>
    <dbReference type="NCBI Taxonomy" id="145971"/>
    <lineage>
        <taxon>Eukaryota</taxon>
        <taxon>Fungi</taxon>
        <taxon>Dikarya</taxon>
        <taxon>Ascomycota</taxon>
        <taxon>Pezizomycotina</taxon>
        <taxon>Sordariomycetes</taxon>
        <taxon>Hypocreomycetidae</taxon>
        <taxon>Glomerellales</taxon>
        <taxon>Glomerellaceae</taxon>
        <taxon>Colletotrichum</taxon>
        <taxon>Colletotrichum acutatum species complex</taxon>
    </lineage>
</organism>
<evidence type="ECO:0000313" key="2">
    <source>
        <dbReference type="Proteomes" id="UP000830671"/>
    </source>
</evidence>
<protein>
    <submittedName>
        <fullName evidence="1">Uncharacterized protein</fullName>
    </submittedName>
</protein>
<reference evidence="1" key="1">
    <citation type="journal article" date="2021" name="Mol. Plant Microbe Interact.">
        <title>Complete Genome Sequence of the Plant-Pathogenic Fungus Colletotrichum lupini.</title>
        <authorList>
            <person name="Baroncelli R."/>
            <person name="Pensec F."/>
            <person name="Da Lio D."/>
            <person name="Boufleur T."/>
            <person name="Vicente I."/>
            <person name="Sarrocco S."/>
            <person name="Picot A."/>
            <person name="Baraldi E."/>
            <person name="Sukno S."/>
            <person name="Thon M."/>
            <person name="Le Floch G."/>
        </authorList>
    </citation>
    <scope>NUCLEOTIDE SEQUENCE</scope>
    <source>
        <strain evidence="1">IMI 504893</strain>
    </source>
</reference>